<keyword evidence="5 11" id="KW-0812">Transmembrane</keyword>
<accession>A0A6B8VNF4</accession>
<dbReference type="InterPro" id="IPR000390">
    <property type="entry name" value="Small_drug/metabolite_transptr"/>
</dbReference>
<evidence type="ECO:0000313" key="14">
    <source>
        <dbReference type="Proteomes" id="UP000427071"/>
    </source>
</evidence>
<dbReference type="InterPro" id="IPR037185">
    <property type="entry name" value="EmrE-like"/>
</dbReference>
<evidence type="ECO:0000256" key="11">
    <source>
        <dbReference type="RuleBase" id="RU003942"/>
    </source>
</evidence>
<keyword evidence="4" id="KW-1003">Cell membrane</keyword>
<evidence type="ECO:0000256" key="5">
    <source>
        <dbReference type="ARBA" id="ARBA00022692"/>
    </source>
</evidence>
<dbReference type="GO" id="GO:0046677">
    <property type="term" value="P:response to antibiotic"/>
    <property type="evidence" value="ECO:0007669"/>
    <property type="project" value="UniProtKB-KW"/>
</dbReference>
<evidence type="ECO:0000256" key="10">
    <source>
        <dbReference type="ARBA" id="ARBA00072627"/>
    </source>
</evidence>
<dbReference type="Gene3D" id="1.10.3730.20">
    <property type="match status" value="1"/>
</dbReference>
<protein>
    <recommendedName>
        <fullName evidence="10">Multidrug resistance protein Mmr</fullName>
    </recommendedName>
    <alternativeName>
        <fullName evidence="9">Multidrug resistance protein mmr</fullName>
    </alternativeName>
</protein>
<evidence type="ECO:0000256" key="1">
    <source>
        <dbReference type="ARBA" id="ARBA00004651"/>
    </source>
</evidence>
<evidence type="ECO:0000256" key="12">
    <source>
        <dbReference type="SAM" id="Phobius"/>
    </source>
</evidence>
<evidence type="ECO:0000256" key="8">
    <source>
        <dbReference type="ARBA" id="ARBA00023251"/>
    </source>
</evidence>
<evidence type="ECO:0000256" key="7">
    <source>
        <dbReference type="ARBA" id="ARBA00023136"/>
    </source>
</evidence>
<reference evidence="14" key="1">
    <citation type="submission" date="2019-11" db="EMBL/GenBank/DDBJ databases">
        <title>Complete genome sequence of Corynebacterium kalinowskii 1959, a novel Corynebacterium species isolated from soil of a small paddock in Vilsendorf, Germany.</title>
        <authorList>
            <person name="Schaffert L."/>
            <person name="Ruwe M."/>
            <person name="Milse J."/>
            <person name="Hanuschka K."/>
            <person name="Ortseifen V."/>
            <person name="Droste J."/>
            <person name="Brandt D."/>
            <person name="Schlueter L."/>
            <person name="Kutter Y."/>
            <person name="Vinke S."/>
            <person name="Viehoefer P."/>
            <person name="Jacob L."/>
            <person name="Luebke N.-C."/>
            <person name="Schulte-Berndt E."/>
            <person name="Hain C."/>
            <person name="Linder M."/>
            <person name="Schmidt P."/>
            <person name="Wollenschlaeger L."/>
            <person name="Luttermann T."/>
            <person name="Thieme E."/>
            <person name="Hassa J."/>
            <person name="Haak M."/>
            <person name="Wittchen M."/>
            <person name="Mentz A."/>
            <person name="Persicke M."/>
            <person name="Busche T."/>
            <person name="Ruckert C."/>
        </authorList>
    </citation>
    <scope>NUCLEOTIDE SEQUENCE [LARGE SCALE GENOMIC DNA]</scope>
    <source>
        <strain evidence="14">1959</strain>
    </source>
</reference>
<dbReference type="GO" id="GO:0005886">
    <property type="term" value="C:plasma membrane"/>
    <property type="evidence" value="ECO:0007669"/>
    <property type="project" value="UniProtKB-SubCell"/>
</dbReference>
<dbReference type="SUPFAM" id="SSF103481">
    <property type="entry name" value="Multidrug resistance efflux transporter EmrE"/>
    <property type="match status" value="1"/>
</dbReference>
<evidence type="ECO:0000313" key="13">
    <source>
        <dbReference type="EMBL" id="QGU02944.1"/>
    </source>
</evidence>
<comment type="similarity">
    <text evidence="2">Belongs to the drug/metabolite transporter (DMT) superfamily. Small multidrug resistance (SMR) (TC 2.A.7.1) family. Mmr subfamily.</text>
</comment>
<keyword evidence="7 12" id="KW-0472">Membrane</keyword>
<dbReference type="Proteomes" id="UP000427071">
    <property type="component" value="Chromosome"/>
</dbReference>
<evidence type="ECO:0000256" key="2">
    <source>
        <dbReference type="ARBA" id="ARBA00007822"/>
    </source>
</evidence>
<proteinExistence type="inferred from homology"/>
<dbReference type="GO" id="GO:0022857">
    <property type="term" value="F:transmembrane transporter activity"/>
    <property type="evidence" value="ECO:0007669"/>
    <property type="project" value="InterPro"/>
</dbReference>
<dbReference type="Pfam" id="PF00893">
    <property type="entry name" value="Multi_Drug_Res"/>
    <property type="match status" value="1"/>
</dbReference>
<dbReference type="InterPro" id="IPR045324">
    <property type="entry name" value="Small_multidrug_res"/>
</dbReference>
<feature type="transmembrane region" description="Helical" evidence="12">
    <location>
        <begin position="82"/>
        <end position="100"/>
    </location>
</feature>
<dbReference type="EMBL" id="CP046452">
    <property type="protein sequence ID" value="QGU02944.1"/>
    <property type="molecule type" value="Genomic_DNA"/>
</dbReference>
<feature type="transmembrane region" description="Helical" evidence="12">
    <location>
        <begin position="59"/>
        <end position="76"/>
    </location>
</feature>
<evidence type="ECO:0000256" key="6">
    <source>
        <dbReference type="ARBA" id="ARBA00022989"/>
    </source>
</evidence>
<evidence type="ECO:0000256" key="9">
    <source>
        <dbReference type="ARBA" id="ARBA00071110"/>
    </source>
</evidence>
<dbReference type="PANTHER" id="PTHR30561">
    <property type="entry name" value="SMR FAMILY PROTON-DEPENDENT DRUG EFFLUX TRANSPORTER SUGE"/>
    <property type="match status" value="1"/>
</dbReference>
<dbReference type="RefSeq" id="WP_156193279.1">
    <property type="nucleotide sequence ID" value="NZ_CP046452.1"/>
</dbReference>
<dbReference type="KEGG" id="ckw:CKALI_10465"/>
<name>A0A6B8VNF4_9CORY</name>
<evidence type="ECO:0000256" key="4">
    <source>
        <dbReference type="ARBA" id="ARBA00022475"/>
    </source>
</evidence>
<comment type="subcellular location">
    <subcellularLocation>
        <location evidence="1 11">Cell membrane</location>
        <topology evidence="1 11">Multi-pass membrane protein</topology>
    </subcellularLocation>
</comment>
<feature type="transmembrane region" description="Helical" evidence="12">
    <location>
        <begin position="27"/>
        <end position="47"/>
    </location>
</feature>
<keyword evidence="14" id="KW-1185">Reference proteome</keyword>
<keyword evidence="8" id="KW-0046">Antibiotic resistance</keyword>
<evidence type="ECO:0000256" key="3">
    <source>
        <dbReference type="ARBA" id="ARBA00022448"/>
    </source>
</evidence>
<dbReference type="FunFam" id="1.10.3730.20:FF:000001">
    <property type="entry name" value="Quaternary ammonium compound resistance transporter SugE"/>
    <property type="match status" value="1"/>
</dbReference>
<keyword evidence="3" id="KW-0813">Transport</keyword>
<organism evidence="13 14">
    <name type="scientific">Corynebacterium kalinowskii</name>
    <dbReference type="NCBI Taxonomy" id="2675216"/>
    <lineage>
        <taxon>Bacteria</taxon>
        <taxon>Bacillati</taxon>
        <taxon>Actinomycetota</taxon>
        <taxon>Actinomycetes</taxon>
        <taxon>Mycobacteriales</taxon>
        <taxon>Corynebacteriaceae</taxon>
        <taxon>Corynebacterium</taxon>
    </lineage>
</organism>
<sequence length="104" mass="11134">MPWLILILSGCFEAVWAVALSRSEGFTRLLPSIVFVLACTISMGGLAWSMKYLPVGTSYAVWVGMGATLTVVYAFVTGEETVSALKVLFIAMILGGVIGLKFSH</sequence>
<keyword evidence="6 12" id="KW-1133">Transmembrane helix</keyword>
<dbReference type="PANTHER" id="PTHR30561:SF0">
    <property type="entry name" value="GUANIDINIUM EXPORTER"/>
    <property type="match status" value="1"/>
</dbReference>
<dbReference type="AlphaFoldDB" id="A0A6B8VNF4"/>
<gene>
    <name evidence="13" type="primary">sugE</name>
    <name evidence="13" type="ORF">CKALI_10465</name>
</gene>